<comment type="caution">
    <text evidence="1">The sequence shown here is derived from an EMBL/GenBank/DDBJ whole genome shotgun (WGS) entry which is preliminary data.</text>
</comment>
<dbReference type="SUPFAM" id="SSF49785">
    <property type="entry name" value="Galactose-binding domain-like"/>
    <property type="match status" value="1"/>
</dbReference>
<protein>
    <recommendedName>
        <fullName evidence="2">F5/8 type C domain-containing protein</fullName>
    </recommendedName>
</protein>
<dbReference type="Gene3D" id="2.60.120.260">
    <property type="entry name" value="Galactose-binding domain-like"/>
    <property type="match status" value="1"/>
</dbReference>
<accession>A0A5J4SXM5</accession>
<reference evidence="1" key="1">
    <citation type="submission" date="2019-03" db="EMBL/GenBank/DDBJ databases">
        <title>Single cell metagenomics reveals metabolic interactions within the superorganism composed of flagellate Streblomastix strix and complex community of Bacteroidetes bacteria on its surface.</title>
        <authorList>
            <person name="Treitli S.C."/>
            <person name="Kolisko M."/>
            <person name="Husnik F."/>
            <person name="Keeling P."/>
            <person name="Hampl V."/>
        </authorList>
    </citation>
    <scope>NUCLEOTIDE SEQUENCE</scope>
    <source>
        <strain evidence="1">STM</strain>
    </source>
</reference>
<evidence type="ECO:0008006" key="2">
    <source>
        <dbReference type="Google" id="ProtNLM"/>
    </source>
</evidence>
<dbReference type="PROSITE" id="PS51257">
    <property type="entry name" value="PROKAR_LIPOPROTEIN"/>
    <property type="match status" value="1"/>
</dbReference>
<dbReference type="AlphaFoldDB" id="A0A5J4SXM5"/>
<dbReference type="InterPro" id="IPR008979">
    <property type="entry name" value="Galactose-bd-like_sf"/>
</dbReference>
<evidence type="ECO:0000313" key="1">
    <source>
        <dbReference type="EMBL" id="KAA6350774.1"/>
    </source>
</evidence>
<proteinExistence type="predicted"/>
<sequence>MKKKLYTKIIGFSLLLITMAGCGAMDETYKDLRGDSPIVYLGKLDVSTIVVQSGRERVKISWPALYDPRVEYTKITWANGTRETDVPVTYGKPTEVTLNTNLPEALYDFVFQNFSSDGLSSVAVSSIGEVFGNTYESYLRNRNIASINLNKAENIATITFPVLGDSTLVGTEVRWTKQSDGTPTTVYFANTSDNRIVLNNFKGQDFEYRCRFLPTPNAIDDFYSQWASYHIIVKTLLNPAGTPSGWTVTTPYSDMGESNGGGYKEQLVDGIANIATNYLSLRKPGRVVDAYDVPADAETGFTIDMGEQKTFDYFVWHHRYSNVTVALRAWTVSIYGSNDNIVFDEIKSNVNIPSAEAAGAPVPGTVELPSSTYQYVKVVYVRWDTNNSNSIQVSEFQLGVTE</sequence>
<dbReference type="EMBL" id="SNRY01000023">
    <property type="protein sequence ID" value="KAA6350774.1"/>
    <property type="molecule type" value="Genomic_DNA"/>
</dbReference>
<gene>
    <name evidence="1" type="ORF">EZS27_001878</name>
</gene>
<dbReference type="InterPro" id="IPR018247">
    <property type="entry name" value="EF_Hand_1_Ca_BS"/>
</dbReference>
<dbReference type="PROSITE" id="PS00018">
    <property type="entry name" value="EF_HAND_1"/>
    <property type="match status" value="1"/>
</dbReference>
<organism evidence="1">
    <name type="scientific">termite gut metagenome</name>
    <dbReference type="NCBI Taxonomy" id="433724"/>
    <lineage>
        <taxon>unclassified sequences</taxon>
        <taxon>metagenomes</taxon>
        <taxon>organismal metagenomes</taxon>
    </lineage>
</organism>
<dbReference type="Pfam" id="PF16389">
    <property type="entry name" value="DUF4998"/>
    <property type="match status" value="1"/>
</dbReference>
<name>A0A5J4SXM5_9ZZZZ</name>